<geneLocation type="plasmid" evidence="2 3">
    <name>unnamed4</name>
</geneLocation>
<evidence type="ECO:0000313" key="2">
    <source>
        <dbReference type="EMBL" id="WZK91204.1"/>
    </source>
</evidence>
<dbReference type="RefSeq" id="WP_343211910.1">
    <property type="nucleotide sequence ID" value="NZ_CP123585.1"/>
</dbReference>
<gene>
    <name evidence="2" type="ORF">QEZ52_20665</name>
</gene>
<dbReference type="Proteomes" id="UP001623232">
    <property type="component" value="Plasmid unnamed4"/>
</dbReference>
<protein>
    <submittedName>
        <fullName evidence="2">N-acetyltransferase</fullName>
        <ecNumber evidence="2">2.3.1.-</ecNumber>
    </submittedName>
</protein>
<sequence length="179" mass="19873">MEFSAEYEVHAAAIANLFTASFTASEGSDEGELIGALARRLMEETPSEHLRVFTAWNNGELDGAIIFSRLTFKGDKRVVFVLGPVAVATKRQRQNIGQRLIAHGLRVLQQEGVDFAATYGDPRFYERVGFSTITEKDVPAPFPLQHPEGWLGQFLNNATKTPLQGPSRCVTAFDDPIFW</sequence>
<dbReference type="InterPro" id="IPR016181">
    <property type="entry name" value="Acyl_CoA_acyltransferase"/>
</dbReference>
<proteinExistence type="predicted"/>
<keyword evidence="2" id="KW-0808">Transferase</keyword>
<dbReference type="PROSITE" id="PS51186">
    <property type="entry name" value="GNAT"/>
    <property type="match status" value="1"/>
</dbReference>
<organism evidence="2 3">
    <name type="scientific">Aliisedimentitalea scapharcae</name>
    <dbReference type="NCBI Taxonomy" id="1524259"/>
    <lineage>
        <taxon>Bacteria</taxon>
        <taxon>Pseudomonadati</taxon>
        <taxon>Pseudomonadota</taxon>
        <taxon>Alphaproteobacteria</taxon>
        <taxon>Rhodobacterales</taxon>
        <taxon>Roseobacteraceae</taxon>
        <taxon>Aliisedimentitalea</taxon>
    </lineage>
</organism>
<keyword evidence="2" id="KW-0614">Plasmid</keyword>
<dbReference type="InterPro" id="IPR000182">
    <property type="entry name" value="GNAT_dom"/>
</dbReference>
<dbReference type="Pfam" id="PF13527">
    <property type="entry name" value="Acetyltransf_9"/>
    <property type="match status" value="1"/>
</dbReference>
<keyword evidence="3" id="KW-1185">Reference proteome</keyword>
<name>A0ABZ2XYL8_9RHOB</name>
<keyword evidence="2" id="KW-0012">Acyltransferase</keyword>
<reference evidence="2 3" key="1">
    <citation type="submission" date="2023-04" db="EMBL/GenBank/DDBJ databases">
        <title>Complete genome sequence of Alisedimentitalea scapharcae.</title>
        <authorList>
            <person name="Rong J.-C."/>
            <person name="Yi M.-L."/>
            <person name="Zhao Q."/>
        </authorList>
    </citation>
    <scope>NUCLEOTIDE SEQUENCE [LARGE SCALE GENOMIC DNA]</scope>
    <source>
        <strain evidence="2 3">KCTC 42119</strain>
        <plasmid evidence="2 3">unnamed4</plasmid>
    </source>
</reference>
<evidence type="ECO:0000313" key="3">
    <source>
        <dbReference type="Proteomes" id="UP001623232"/>
    </source>
</evidence>
<dbReference type="EC" id="2.3.1.-" evidence="2"/>
<feature type="domain" description="N-acetyltransferase" evidence="1">
    <location>
        <begin position="1"/>
        <end position="156"/>
    </location>
</feature>
<dbReference type="CDD" id="cd04301">
    <property type="entry name" value="NAT_SF"/>
    <property type="match status" value="1"/>
</dbReference>
<evidence type="ECO:0000259" key="1">
    <source>
        <dbReference type="PROSITE" id="PS51186"/>
    </source>
</evidence>
<dbReference type="SUPFAM" id="SSF55729">
    <property type="entry name" value="Acyl-CoA N-acyltransferases (Nat)"/>
    <property type="match status" value="1"/>
</dbReference>
<accession>A0ABZ2XYL8</accession>
<dbReference type="Gene3D" id="3.40.630.30">
    <property type="match status" value="1"/>
</dbReference>
<dbReference type="EMBL" id="CP123585">
    <property type="protein sequence ID" value="WZK91204.1"/>
    <property type="molecule type" value="Genomic_DNA"/>
</dbReference>
<dbReference type="GO" id="GO:0016746">
    <property type="term" value="F:acyltransferase activity"/>
    <property type="evidence" value="ECO:0007669"/>
    <property type="project" value="UniProtKB-KW"/>
</dbReference>